<dbReference type="Pfam" id="PF00583">
    <property type="entry name" value="Acetyltransf_1"/>
    <property type="match status" value="1"/>
</dbReference>
<gene>
    <name evidence="4" type="primary">mshD</name>
    <name evidence="4" type="ORF">PEL8287_03687</name>
</gene>
<dbReference type="OrthoDB" id="9805924at2"/>
<keyword evidence="5" id="KW-1185">Reference proteome</keyword>
<organism evidence="4 5">
    <name type="scientific">Roseovarius litorisediminis</name>
    <dbReference type="NCBI Taxonomy" id="1312363"/>
    <lineage>
        <taxon>Bacteria</taxon>
        <taxon>Pseudomonadati</taxon>
        <taxon>Pseudomonadota</taxon>
        <taxon>Alphaproteobacteria</taxon>
        <taxon>Rhodobacterales</taxon>
        <taxon>Roseobacteraceae</taxon>
        <taxon>Roseovarius</taxon>
    </lineage>
</organism>
<dbReference type="PANTHER" id="PTHR10545:SF29">
    <property type="entry name" value="GH14572P-RELATED"/>
    <property type="match status" value="1"/>
</dbReference>
<dbReference type="CDD" id="cd04301">
    <property type="entry name" value="NAT_SF"/>
    <property type="match status" value="1"/>
</dbReference>
<dbReference type="PROSITE" id="PS51186">
    <property type="entry name" value="GNAT"/>
    <property type="match status" value="1"/>
</dbReference>
<dbReference type="EMBL" id="FWFL01000013">
    <property type="protein sequence ID" value="SLN66576.1"/>
    <property type="molecule type" value="Genomic_DNA"/>
</dbReference>
<dbReference type="EC" id="2.3.1.189" evidence="4"/>
<dbReference type="PANTHER" id="PTHR10545">
    <property type="entry name" value="DIAMINE N-ACETYLTRANSFERASE"/>
    <property type="match status" value="1"/>
</dbReference>
<protein>
    <submittedName>
        <fullName evidence="4">Mycothiol acetyltransferase</fullName>
        <ecNumber evidence="4">2.3.1.189</ecNumber>
    </submittedName>
</protein>
<proteinExistence type="predicted"/>
<dbReference type="AlphaFoldDB" id="A0A1Y5TKW6"/>
<dbReference type="Gene3D" id="3.40.630.30">
    <property type="match status" value="1"/>
</dbReference>
<evidence type="ECO:0000259" key="3">
    <source>
        <dbReference type="PROSITE" id="PS51186"/>
    </source>
</evidence>
<dbReference type="SUPFAM" id="SSF55729">
    <property type="entry name" value="Acyl-CoA N-acyltransferases (Nat)"/>
    <property type="match status" value="1"/>
</dbReference>
<dbReference type="InterPro" id="IPR000182">
    <property type="entry name" value="GNAT_dom"/>
</dbReference>
<dbReference type="GO" id="GO:0008080">
    <property type="term" value="F:N-acetyltransferase activity"/>
    <property type="evidence" value="ECO:0007669"/>
    <property type="project" value="TreeGrafter"/>
</dbReference>
<keyword evidence="1 4" id="KW-0808">Transferase</keyword>
<dbReference type="InterPro" id="IPR016181">
    <property type="entry name" value="Acyl_CoA_acyltransferase"/>
</dbReference>
<dbReference type="InterPro" id="IPR051016">
    <property type="entry name" value="Diverse_Substrate_AcTransf"/>
</dbReference>
<dbReference type="Proteomes" id="UP000193827">
    <property type="component" value="Unassembled WGS sequence"/>
</dbReference>
<name>A0A1Y5TKW6_9RHOB</name>
<evidence type="ECO:0000256" key="1">
    <source>
        <dbReference type="ARBA" id="ARBA00022679"/>
    </source>
</evidence>
<keyword evidence="2 4" id="KW-0012">Acyltransferase</keyword>
<evidence type="ECO:0000313" key="5">
    <source>
        <dbReference type="Proteomes" id="UP000193827"/>
    </source>
</evidence>
<accession>A0A1Y5TKW6</accession>
<evidence type="ECO:0000256" key="2">
    <source>
        <dbReference type="ARBA" id="ARBA00023315"/>
    </source>
</evidence>
<reference evidence="4 5" key="1">
    <citation type="submission" date="2017-03" db="EMBL/GenBank/DDBJ databases">
        <authorList>
            <person name="Afonso C.L."/>
            <person name="Miller P.J."/>
            <person name="Scott M.A."/>
            <person name="Spackman E."/>
            <person name="Goraichik I."/>
            <person name="Dimitrov K.M."/>
            <person name="Suarez D.L."/>
            <person name="Swayne D.E."/>
        </authorList>
    </citation>
    <scope>NUCLEOTIDE SEQUENCE [LARGE SCALE GENOMIC DNA]</scope>
    <source>
        <strain evidence="4 5">CECT 8287</strain>
    </source>
</reference>
<feature type="domain" description="N-acetyltransferase" evidence="3">
    <location>
        <begin position="3"/>
        <end position="159"/>
    </location>
</feature>
<dbReference type="RefSeq" id="WP_085893885.1">
    <property type="nucleotide sequence ID" value="NZ_FWFL01000013.1"/>
</dbReference>
<dbReference type="GO" id="GO:0035447">
    <property type="term" value="F:mycothiol synthase activity"/>
    <property type="evidence" value="ECO:0007669"/>
    <property type="project" value="UniProtKB-EC"/>
</dbReference>
<evidence type="ECO:0000313" key="4">
    <source>
        <dbReference type="EMBL" id="SLN66576.1"/>
    </source>
</evidence>
<sequence>MKILIEPVNSDTLAFLDTALNQLSTGMGDTHRAGAATLQTALFGEYPVCHAMIARHADGATPLGAALFSPVFSTVRGCAGVYVSDLWVSPEMRGQALGKQLLAKVIKYAEDLWQAGYIRLAAYNDNAPALAFYEKLGFETVTGETGLALSGAPLRKLMGM</sequence>